<dbReference type="Proteomes" id="UP000886841">
    <property type="component" value="Unassembled WGS sequence"/>
</dbReference>
<proteinExistence type="predicted"/>
<dbReference type="EMBL" id="DVHU01000008">
    <property type="protein sequence ID" value="HIR91992.1"/>
    <property type="molecule type" value="Genomic_DNA"/>
</dbReference>
<evidence type="ECO:0000256" key="2">
    <source>
        <dbReference type="ARBA" id="ARBA00023315"/>
    </source>
</evidence>
<comment type="caution">
    <text evidence="4">The sequence shown here is derived from an EMBL/GenBank/DDBJ whole genome shotgun (WGS) entry which is preliminary data.</text>
</comment>
<gene>
    <name evidence="4" type="ORF">IAB98_01050</name>
</gene>
<evidence type="ECO:0000313" key="5">
    <source>
        <dbReference type="Proteomes" id="UP000886841"/>
    </source>
</evidence>
<name>A0A9D1JFA3_9FIRM</name>
<organism evidence="4 5">
    <name type="scientific">Candidatus Egerieimonas intestinavium</name>
    <dbReference type="NCBI Taxonomy" id="2840777"/>
    <lineage>
        <taxon>Bacteria</taxon>
        <taxon>Bacillati</taxon>
        <taxon>Bacillota</taxon>
        <taxon>Clostridia</taxon>
        <taxon>Lachnospirales</taxon>
        <taxon>Lachnospiraceae</taxon>
        <taxon>Lachnospiraceae incertae sedis</taxon>
        <taxon>Candidatus Egerieimonas</taxon>
    </lineage>
</organism>
<dbReference type="InterPro" id="IPR016181">
    <property type="entry name" value="Acyl_CoA_acyltransferase"/>
</dbReference>
<dbReference type="InterPro" id="IPR000182">
    <property type="entry name" value="GNAT_dom"/>
</dbReference>
<dbReference type="GO" id="GO:0016747">
    <property type="term" value="F:acyltransferase activity, transferring groups other than amino-acyl groups"/>
    <property type="evidence" value="ECO:0007669"/>
    <property type="project" value="InterPro"/>
</dbReference>
<protein>
    <submittedName>
        <fullName evidence="4">GNAT family N-acetyltransferase</fullName>
    </submittedName>
</protein>
<evidence type="ECO:0000259" key="3">
    <source>
        <dbReference type="PROSITE" id="PS51186"/>
    </source>
</evidence>
<evidence type="ECO:0000313" key="4">
    <source>
        <dbReference type="EMBL" id="HIR91992.1"/>
    </source>
</evidence>
<keyword evidence="1" id="KW-0808">Transferase</keyword>
<evidence type="ECO:0000256" key="1">
    <source>
        <dbReference type="ARBA" id="ARBA00022679"/>
    </source>
</evidence>
<dbReference type="InterPro" id="IPR050680">
    <property type="entry name" value="YpeA/RimI_acetyltransf"/>
</dbReference>
<dbReference type="Pfam" id="PF00583">
    <property type="entry name" value="Acetyltransf_1"/>
    <property type="match status" value="1"/>
</dbReference>
<sequence>MIRLAEQKDILPIADTYTELLQYEREFGSHSNWQLGVYPTIKVPEEKVPAKMMYVLEENQKICASMVLNQEQPEEYREISWNFPAADENVLVIHTLCIPPSMSKRGYGKQMVAFAKSYAVTHGCHVIRIDTYARNEPAKGLYLKNGFQIACYGRMLLQGLIEEEQVYLEIKL</sequence>
<dbReference type="CDD" id="cd04301">
    <property type="entry name" value="NAT_SF"/>
    <property type="match status" value="1"/>
</dbReference>
<feature type="domain" description="N-acetyltransferase" evidence="3">
    <location>
        <begin position="1"/>
        <end position="172"/>
    </location>
</feature>
<dbReference type="AlphaFoldDB" id="A0A9D1JFA3"/>
<dbReference type="SUPFAM" id="SSF55729">
    <property type="entry name" value="Acyl-CoA N-acyltransferases (Nat)"/>
    <property type="match status" value="1"/>
</dbReference>
<dbReference type="Gene3D" id="3.40.630.30">
    <property type="match status" value="1"/>
</dbReference>
<accession>A0A9D1JFA3</accession>
<reference evidence="4" key="2">
    <citation type="journal article" date="2021" name="PeerJ">
        <title>Extensive microbial diversity within the chicken gut microbiome revealed by metagenomics and culture.</title>
        <authorList>
            <person name="Gilroy R."/>
            <person name="Ravi A."/>
            <person name="Getino M."/>
            <person name="Pursley I."/>
            <person name="Horton D.L."/>
            <person name="Alikhan N.F."/>
            <person name="Baker D."/>
            <person name="Gharbi K."/>
            <person name="Hall N."/>
            <person name="Watson M."/>
            <person name="Adriaenssens E.M."/>
            <person name="Foster-Nyarko E."/>
            <person name="Jarju S."/>
            <person name="Secka A."/>
            <person name="Antonio M."/>
            <person name="Oren A."/>
            <person name="Chaudhuri R.R."/>
            <person name="La Ragione R."/>
            <person name="Hildebrand F."/>
            <person name="Pallen M.J."/>
        </authorList>
    </citation>
    <scope>NUCLEOTIDE SEQUENCE</scope>
    <source>
        <strain evidence="4">ChiSxjej1B13-7041</strain>
    </source>
</reference>
<dbReference type="PANTHER" id="PTHR43420">
    <property type="entry name" value="ACETYLTRANSFERASE"/>
    <property type="match status" value="1"/>
</dbReference>
<keyword evidence="2" id="KW-0012">Acyltransferase</keyword>
<dbReference type="PROSITE" id="PS51186">
    <property type="entry name" value="GNAT"/>
    <property type="match status" value="1"/>
</dbReference>
<dbReference type="PANTHER" id="PTHR43420:SF12">
    <property type="entry name" value="N-ACETYLTRANSFERASE DOMAIN-CONTAINING PROTEIN"/>
    <property type="match status" value="1"/>
</dbReference>
<reference evidence="4" key="1">
    <citation type="submission" date="2020-10" db="EMBL/GenBank/DDBJ databases">
        <authorList>
            <person name="Gilroy R."/>
        </authorList>
    </citation>
    <scope>NUCLEOTIDE SEQUENCE</scope>
    <source>
        <strain evidence="4">ChiSxjej1B13-7041</strain>
    </source>
</reference>